<proteinExistence type="predicted"/>
<reference evidence="9 10" key="1">
    <citation type="submission" date="2016-10" db="EMBL/GenBank/DDBJ databases">
        <authorList>
            <person name="de Groot N.N."/>
        </authorList>
    </citation>
    <scope>NUCLEOTIDE SEQUENCE [LARGE SCALE GENOMIC DNA]</scope>
    <source>
        <strain evidence="9 10">PYCC 4715</strain>
    </source>
</reference>
<dbReference type="PROSITE" id="PS50048">
    <property type="entry name" value="ZN2_CY6_FUNGAL_2"/>
    <property type="match status" value="1"/>
</dbReference>
<dbReference type="Proteomes" id="UP000182259">
    <property type="component" value="Chromosome I"/>
</dbReference>
<feature type="domain" description="Zn(2)-C6 fungal-type" evidence="8">
    <location>
        <begin position="195"/>
        <end position="225"/>
    </location>
</feature>
<dbReference type="Gene3D" id="4.10.240.10">
    <property type="entry name" value="Zn(2)-C6 fungal-type DNA-binding domain"/>
    <property type="match status" value="1"/>
</dbReference>
<dbReference type="PANTHER" id="PTHR36206">
    <property type="entry name" value="ASPERCRYPTIN BIOSYNTHESIS CLUSTER-SPECIFIC TRANSCRIPTION REGULATOR ATNN-RELATED"/>
    <property type="match status" value="1"/>
</dbReference>
<evidence type="ECO:0000256" key="5">
    <source>
        <dbReference type="ARBA" id="ARBA00023163"/>
    </source>
</evidence>
<keyword evidence="5" id="KW-0804">Transcription</keyword>
<evidence type="ECO:0000256" key="3">
    <source>
        <dbReference type="ARBA" id="ARBA00023015"/>
    </source>
</evidence>
<evidence type="ECO:0000313" key="9">
    <source>
        <dbReference type="EMBL" id="SGZ50575.1"/>
    </source>
</evidence>
<feature type="region of interest" description="Disordered" evidence="7">
    <location>
        <begin position="143"/>
        <end position="176"/>
    </location>
</feature>
<keyword evidence="2" id="KW-0862">Zinc</keyword>
<dbReference type="PANTHER" id="PTHR36206:SF4">
    <property type="entry name" value="HYPOTHETICAL CONSERVED PROTEIN (EUROFUNG)-RELATED"/>
    <property type="match status" value="1"/>
</dbReference>
<evidence type="ECO:0000259" key="8">
    <source>
        <dbReference type="PROSITE" id="PS50048"/>
    </source>
</evidence>
<dbReference type="EMBL" id="LT635764">
    <property type="protein sequence ID" value="SGZ50575.1"/>
    <property type="molecule type" value="Genomic_DNA"/>
</dbReference>
<name>A0A1L0BG46_9ASCO</name>
<dbReference type="PROSITE" id="PS00463">
    <property type="entry name" value="ZN2_CY6_FUNGAL_1"/>
    <property type="match status" value="1"/>
</dbReference>
<dbReference type="SUPFAM" id="SSF57701">
    <property type="entry name" value="Zn2/Cys6 DNA-binding domain"/>
    <property type="match status" value="1"/>
</dbReference>
<dbReference type="InterPro" id="IPR052360">
    <property type="entry name" value="Transcr_Regulatory_Proteins"/>
</dbReference>
<dbReference type="InterPro" id="IPR001138">
    <property type="entry name" value="Zn2Cys6_DnaBD"/>
</dbReference>
<dbReference type="GO" id="GO:0000981">
    <property type="term" value="F:DNA-binding transcription factor activity, RNA polymerase II-specific"/>
    <property type="evidence" value="ECO:0007669"/>
    <property type="project" value="InterPro"/>
</dbReference>
<evidence type="ECO:0000256" key="6">
    <source>
        <dbReference type="ARBA" id="ARBA00023242"/>
    </source>
</evidence>
<organism evidence="9 10">
    <name type="scientific">Sungouiella intermedia</name>
    <dbReference type="NCBI Taxonomy" id="45354"/>
    <lineage>
        <taxon>Eukaryota</taxon>
        <taxon>Fungi</taxon>
        <taxon>Dikarya</taxon>
        <taxon>Ascomycota</taxon>
        <taxon>Saccharomycotina</taxon>
        <taxon>Pichiomycetes</taxon>
        <taxon>Metschnikowiaceae</taxon>
        <taxon>Sungouiella</taxon>
    </lineage>
</organism>
<sequence length="257" mass="29261">MAESVINSPKSATTNALGLGLTMDSLISDLAIPFDVSPYGMYNFDSVAKSYPFQLNQFQTTPALYEPTYLLDDIHKFQVQLYQELRYQVARQDLQKDMLFASTYHDLESMSGASTIDTPNLNTSVMSIPETVVTADYHLPEMPDMDHPVPDLVDPPTPKKRRVESPLPPPPPVTAREPLVKKHTRKHIMARSRSGCWICRIKHLKCDECKPVCNNCTRFGIQCDYSVDRPAYVSNKELRRQKLDAITTKKRKPRSER</sequence>
<keyword evidence="6" id="KW-0539">Nucleus</keyword>
<keyword evidence="4" id="KW-0238">DNA-binding</keyword>
<evidence type="ECO:0000256" key="2">
    <source>
        <dbReference type="ARBA" id="ARBA00022833"/>
    </source>
</evidence>
<keyword evidence="1" id="KW-0479">Metal-binding</keyword>
<evidence type="ECO:0000256" key="7">
    <source>
        <dbReference type="SAM" id="MobiDB-lite"/>
    </source>
</evidence>
<keyword evidence="3" id="KW-0805">Transcription regulation</keyword>
<dbReference type="InterPro" id="IPR036864">
    <property type="entry name" value="Zn2-C6_fun-type_DNA-bd_sf"/>
</dbReference>
<gene>
    <name evidence="9" type="ORF">SAMEA4029009_CIC11G00000004046</name>
</gene>
<dbReference type="CDD" id="cd00067">
    <property type="entry name" value="GAL4"/>
    <property type="match status" value="1"/>
</dbReference>
<dbReference type="SMART" id="SM00066">
    <property type="entry name" value="GAL4"/>
    <property type="match status" value="1"/>
</dbReference>
<protein>
    <submittedName>
        <fullName evidence="9">CIC11C00000004046</fullName>
    </submittedName>
</protein>
<dbReference type="Pfam" id="PF00172">
    <property type="entry name" value="Zn_clus"/>
    <property type="match status" value="1"/>
</dbReference>
<evidence type="ECO:0000256" key="4">
    <source>
        <dbReference type="ARBA" id="ARBA00023125"/>
    </source>
</evidence>
<accession>A0A1L0BG46</accession>
<evidence type="ECO:0000256" key="1">
    <source>
        <dbReference type="ARBA" id="ARBA00022723"/>
    </source>
</evidence>
<dbReference type="GO" id="GO:0008270">
    <property type="term" value="F:zinc ion binding"/>
    <property type="evidence" value="ECO:0007669"/>
    <property type="project" value="InterPro"/>
</dbReference>
<dbReference type="GO" id="GO:0003677">
    <property type="term" value="F:DNA binding"/>
    <property type="evidence" value="ECO:0007669"/>
    <property type="project" value="UniProtKB-KW"/>
</dbReference>
<dbReference type="AlphaFoldDB" id="A0A1L0BG46"/>
<evidence type="ECO:0000313" key="10">
    <source>
        <dbReference type="Proteomes" id="UP000182259"/>
    </source>
</evidence>